<feature type="region of interest" description="Disordered" evidence="1">
    <location>
        <begin position="431"/>
        <end position="473"/>
    </location>
</feature>
<feature type="region of interest" description="Disordered" evidence="1">
    <location>
        <begin position="395"/>
        <end position="414"/>
    </location>
</feature>
<feature type="compositionally biased region" description="Low complexity" evidence="1">
    <location>
        <begin position="264"/>
        <end position="279"/>
    </location>
</feature>
<feature type="compositionally biased region" description="Basic and acidic residues" evidence="1">
    <location>
        <begin position="402"/>
        <end position="414"/>
    </location>
</feature>
<proteinExistence type="predicted"/>
<name>A0A0D0CQ78_9AGAR</name>
<feature type="compositionally biased region" description="Polar residues" evidence="1">
    <location>
        <begin position="302"/>
        <end position="318"/>
    </location>
</feature>
<evidence type="ECO:0000313" key="3">
    <source>
        <dbReference type="Proteomes" id="UP000053593"/>
    </source>
</evidence>
<gene>
    <name evidence="2" type="ORF">GYMLUDRAFT_43249</name>
</gene>
<dbReference type="EMBL" id="KN834772">
    <property type="protein sequence ID" value="KIK61167.1"/>
    <property type="molecule type" value="Genomic_DNA"/>
</dbReference>
<accession>A0A0D0CQ78</accession>
<sequence>MANSNSAAGIYLAGQSASATFLEYTARTSSEISDSLFRWEPEVDAEPQSAKILSSTTTTMNCFGRPRRRESSQSSSKYEERRRSFDILLWNTKTRPTSPSHASRLEHDMKRTHQTTSYANTFAAYTPRLSSSEAGPSSSPPRYHPRQSIPSDVSNHPRSFLSAPDNVNDVENIQVADQAQRSGAKQKKVASEIPQVEQVAKDTTLNKIHAIDPACFQSIVPFDYSCLDDLDEELILRPRSAFEEVCWTTAVHNVPRRSYQVVNARPSSSHSSRAATPTASDHHPRNKAPRLAMRESLPTPPRSNRSPSVKESPITQEIPQVDVFAVTDHDTESESGAETEREEVDHWTVSSTSTEPAVLMVAGRKNLTILGNHRVVGADEKAMNRKPSIEEVFVSSGSLSSEHGKSEKLHSDINRHHDDDCYQVGLDKQEDLDADTDADGRSFISFDGDDEYDDDDTPMHTPPHTPRHTPRHPQSLPALRSYAHQRTNELQLLLSPASLQYSGLTNPQHESVAFYPIPASSLAISKSKSKMKTAKFGRASVKRDGQRYVENLGISVAKFCQAAFPISGRAVKR</sequence>
<feature type="compositionally biased region" description="Low complexity" evidence="1">
    <location>
        <begin position="128"/>
        <end position="141"/>
    </location>
</feature>
<feature type="region of interest" description="Disordered" evidence="1">
    <location>
        <begin position="128"/>
        <end position="165"/>
    </location>
</feature>
<protein>
    <submittedName>
        <fullName evidence="2">Uncharacterized protein</fullName>
    </submittedName>
</protein>
<organism evidence="2 3">
    <name type="scientific">Collybiopsis luxurians FD-317 M1</name>
    <dbReference type="NCBI Taxonomy" id="944289"/>
    <lineage>
        <taxon>Eukaryota</taxon>
        <taxon>Fungi</taxon>
        <taxon>Dikarya</taxon>
        <taxon>Basidiomycota</taxon>
        <taxon>Agaricomycotina</taxon>
        <taxon>Agaricomycetes</taxon>
        <taxon>Agaricomycetidae</taxon>
        <taxon>Agaricales</taxon>
        <taxon>Marasmiineae</taxon>
        <taxon>Omphalotaceae</taxon>
        <taxon>Collybiopsis</taxon>
        <taxon>Collybiopsis luxurians</taxon>
    </lineage>
</organism>
<feature type="compositionally biased region" description="Acidic residues" evidence="1">
    <location>
        <begin position="447"/>
        <end position="456"/>
    </location>
</feature>
<dbReference type="AlphaFoldDB" id="A0A0D0CQ78"/>
<dbReference type="HOGENOM" id="CLU_475702_0_0_1"/>
<feature type="region of interest" description="Disordered" evidence="1">
    <location>
        <begin position="261"/>
        <end position="351"/>
    </location>
</feature>
<feature type="compositionally biased region" description="Acidic residues" evidence="1">
    <location>
        <begin position="333"/>
        <end position="342"/>
    </location>
</feature>
<feature type="compositionally biased region" description="Polar residues" evidence="1">
    <location>
        <begin position="148"/>
        <end position="157"/>
    </location>
</feature>
<evidence type="ECO:0000256" key="1">
    <source>
        <dbReference type="SAM" id="MobiDB-lite"/>
    </source>
</evidence>
<dbReference type="Proteomes" id="UP000053593">
    <property type="component" value="Unassembled WGS sequence"/>
</dbReference>
<evidence type="ECO:0000313" key="2">
    <source>
        <dbReference type="EMBL" id="KIK61167.1"/>
    </source>
</evidence>
<reference evidence="2 3" key="1">
    <citation type="submission" date="2014-04" db="EMBL/GenBank/DDBJ databases">
        <title>Evolutionary Origins and Diversification of the Mycorrhizal Mutualists.</title>
        <authorList>
            <consortium name="DOE Joint Genome Institute"/>
            <consortium name="Mycorrhizal Genomics Consortium"/>
            <person name="Kohler A."/>
            <person name="Kuo A."/>
            <person name="Nagy L.G."/>
            <person name="Floudas D."/>
            <person name="Copeland A."/>
            <person name="Barry K.W."/>
            <person name="Cichocki N."/>
            <person name="Veneault-Fourrey C."/>
            <person name="LaButti K."/>
            <person name="Lindquist E.A."/>
            <person name="Lipzen A."/>
            <person name="Lundell T."/>
            <person name="Morin E."/>
            <person name="Murat C."/>
            <person name="Riley R."/>
            <person name="Ohm R."/>
            <person name="Sun H."/>
            <person name="Tunlid A."/>
            <person name="Henrissat B."/>
            <person name="Grigoriev I.V."/>
            <person name="Hibbett D.S."/>
            <person name="Martin F."/>
        </authorList>
    </citation>
    <scope>NUCLEOTIDE SEQUENCE [LARGE SCALE GENOMIC DNA]</scope>
    <source>
        <strain evidence="2 3">FD-317 M1</strain>
    </source>
</reference>
<feature type="region of interest" description="Disordered" evidence="1">
    <location>
        <begin position="57"/>
        <end position="79"/>
    </location>
</feature>
<dbReference type="OrthoDB" id="2793621at2759"/>
<keyword evidence="3" id="KW-1185">Reference proteome</keyword>